<sequence>MVTAIVMINCDINLIPEAAGQIAGIDGVSKVYSVTGDVDLIAVLALPQYDDLAGVVTESIAKVPGVRSMHTHLAFRTYSAEELEQAFHLGLD</sequence>
<organism evidence="2">
    <name type="scientific">Scrofimicrobium appendicitidis</name>
    <dbReference type="NCBI Taxonomy" id="3079930"/>
    <lineage>
        <taxon>Bacteria</taxon>
        <taxon>Bacillati</taxon>
        <taxon>Actinomycetota</taxon>
        <taxon>Actinomycetes</taxon>
        <taxon>Actinomycetales</taxon>
        <taxon>Actinomycetaceae</taxon>
        <taxon>Scrofimicrobium</taxon>
    </lineage>
</organism>
<dbReference type="RefSeq" id="WP_350259108.1">
    <property type="nucleotide sequence ID" value="NZ_CP138335.1"/>
</dbReference>
<dbReference type="InterPro" id="IPR011008">
    <property type="entry name" value="Dimeric_a/b-barrel"/>
</dbReference>
<dbReference type="Gene3D" id="3.30.70.920">
    <property type="match status" value="1"/>
</dbReference>
<feature type="domain" description="Transcription regulator AsnC/Lrp ligand binding" evidence="1">
    <location>
        <begin position="6"/>
        <end position="77"/>
    </location>
</feature>
<proteinExistence type="predicted"/>
<evidence type="ECO:0000313" key="2">
    <source>
        <dbReference type="EMBL" id="XBW08908.1"/>
    </source>
</evidence>
<dbReference type="EMBL" id="CP138335">
    <property type="protein sequence ID" value="XBW08908.1"/>
    <property type="molecule type" value="Genomic_DNA"/>
</dbReference>
<dbReference type="AlphaFoldDB" id="A0AAU7V9V7"/>
<reference evidence="2" key="1">
    <citation type="submission" date="2023-11" db="EMBL/GenBank/DDBJ databases">
        <title>Scrofimicrobium hongkongense sp. nov., isolated from a patient with peritonitis.</title>
        <authorList>
            <person name="Lao H.Y."/>
            <person name="Wong A.Y.P."/>
            <person name="Ng T.L."/>
            <person name="Wong R.Y.L."/>
            <person name="Yau M.C.Y."/>
            <person name="Lam J.Y.W."/>
            <person name="Siu G.K.H."/>
        </authorList>
    </citation>
    <scope>NUCLEOTIDE SEQUENCE</scope>
    <source>
        <strain evidence="2">R131</strain>
    </source>
</reference>
<dbReference type="InterPro" id="IPR019887">
    <property type="entry name" value="Tscrpt_reg_AsnC/Lrp_C"/>
</dbReference>
<dbReference type="KEGG" id="sapp:SAC06_04970"/>
<name>A0AAU7V9V7_9ACTO</name>
<evidence type="ECO:0000259" key="1">
    <source>
        <dbReference type="Pfam" id="PF01037"/>
    </source>
</evidence>
<dbReference type="Pfam" id="PF01037">
    <property type="entry name" value="AsnC_trans_reg"/>
    <property type="match status" value="1"/>
</dbReference>
<protein>
    <submittedName>
        <fullName evidence="2">Lrp/AsnC ligand binding domain-containing protein</fullName>
    </submittedName>
</protein>
<dbReference type="SUPFAM" id="SSF54909">
    <property type="entry name" value="Dimeric alpha+beta barrel"/>
    <property type="match status" value="1"/>
</dbReference>
<accession>A0AAU7V9V7</accession>
<gene>
    <name evidence="2" type="ORF">SAC06_04970</name>
</gene>